<dbReference type="AlphaFoldDB" id="A0A261S0P1"/>
<dbReference type="RefSeq" id="WP_094855159.1">
    <property type="nucleotide sequence ID" value="NZ_NEVM01000005.1"/>
</dbReference>
<dbReference type="OrthoDB" id="9814654at2"/>
<name>A0A261S0P1_9BORD</name>
<feature type="domain" description="DUF2007" evidence="1">
    <location>
        <begin position="17"/>
        <end position="65"/>
    </location>
</feature>
<keyword evidence="3" id="KW-1185">Reference proteome</keyword>
<proteinExistence type="predicted"/>
<organism evidence="2 3">
    <name type="scientific">Bordetella genomosp. 10</name>
    <dbReference type="NCBI Taxonomy" id="1416804"/>
    <lineage>
        <taxon>Bacteria</taxon>
        <taxon>Pseudomonadati</taxon>
        <taxon>Pseudomonadota</taxon>
        <taxon>Betaproteobacteria</taxon>
        <taxon>Burkholderiales</taxon>
        <taxon>Alcaligenaceae</taxon>
        <taxon>Bordetella</taxon>
    </lineage>
</organism>
<reference evidence="3" key="1">
    <citation type="submission" date="2017-05" db="EMBL/GenBank/DDBJ databases">
        <title>Complete and WGS of Bordetella genogroups.</title>
        <authorList>
            <person name="Spilker T."/>
            <person name="Lipuma J."/>
        </authorList>
    </citation>
    <scope>NUCLEOTIDE SEQUENCE [LARGE SCALE GENOMIC DNA]</scope>
    <source>
        <strain evidence="3">AU16122</strain>
    </source>
</reference>
<gene>
    <name evidence="2" type="ORF">CAL29_22350</name>
</gene>
<comment type="caution">
    <text evidence="2">The sequence shown here is derived from an EMBL/GenBank/DDBJ whole genome shotgun (WGS) entry which is preliminary data.</text>
</comment>
<dbReference type="Pfam" id="PF09413">
    <property type="entry name" value="DUF2007"/>
    <property type="match status" value="1"/>
</dbReference>
<dbReference type="EMBL" id="NEVM01000005">
    <property type="protein sequence ID" value="OZI30735.1"/>
    <property type="molecule type" value="Genomic_DNA"/>
</dbReference>
<sequence>MIRLRRAPNLLIGQHWINLLEQARIPCELHNRYMQGAMGDIPVDQCGPEVWVENEADLAAAARIIDGPASAPEAPRMRWRCGWCDEWLEPQFTTCWNCGASSTGVQHG</sequence>
<dbReference type="Proteomes" id="UP000216020">
    <property type="component" value="Unassembled WGS sequence"/>
</dbReference>
<evidence type="ECO:0000259" key="1">
    <source>
        <dbReference type="Pfam" id="PF09413"/>
    </source>
</evidence>
<evidence type="ECO:0000313" key="2">
    <source>
        <dbReference type="EMBL" id="OZI30735.1"/>
    </source>
</evidence>
<protein>
    <recommendedName>
        <fullName evidence="1">DUF2007 domain-containing protein</fullName>
    </recommendedName>
</protein>
<evidence type="ECO:0000313" key="3">
    <source>
        <dbReference type="Proteomes" id="UP000216020"/>
    </source>
</evidence>
<dbReference type="InterPro" id="IPR018551">
    <property type="entry name" value="DUF2007"/>
</dbReference>
<accession>A0A261S0P1</accession>